<protein>
    <submittedName>
        <fullName evidence="2">Flagellar capping protein</fullName>
    </submittedName>
</protein>
<reference evidence="2 3" key="1">
    <citation type="submission" date="2018-06" db="EMBL/GenBank/DDBJ databases">
        <authorList>
            <consortium name="Pathogen Informatics"/>
            <person name="Doyle S."/>
        </authorList>
    </citation>
    <scope>NUCLEOTIDE SEQUENCE [LARGE SCALE GENOMIC DNA]</scope>
    <source>
        <strain evidence="2 3">NCTC8622</strain>
    </source>
</reference>
<accession>A0A376U903</accession>
<keyword evidence="2" id="KW-0969">Cilium</keyword>
<dbReference type="Pfam" id="PF07195">
    <property type="entry name" value="FliD_C"/>
    <property type="match status" value="1"/>
</dbReference>
<evidence type="ECO:0000313" key="2">
    <source>
        <dbReference type="EMBL" id="STI85558.1"/>
    </source>
</evidence>
<dbReference type="EMBL" id="UGCP01000002">
    <property type="protein sequence ID" value="STI85558.1"/>
    <property type="molecule type" value="Genomic_DNA"/>
</dbReference>
<dbReference type="AlphaFoldDB" id="A0A376U903"/>
<proteinExistence type="predicted"/>
<organism evidence="2 3">
    <name type="scientific">Escherichia coli</name>
    <dbReference type="NCBI Taxonomy" id="562"/>
    <lineage>
        <taxon>Bacteria</taxon>
        <taxon>Pseudomonadati</taxon>
        <taxon>Pseudomonadota</taxon>
        <taxon>Gammaproteobacteria</taxon>
        <taxon>Enterobacterales</taxon>
        <taxon>Enterobacteriaceae</taxon>
        <taxon>Escherichia</taxon>
    </lineage>
</organism>
<dbReference type="GO" id="GO:0007155">
    <property type="term" value="P:cell adhesion"/>
    <property type="evidence" value="ECO:0007669"/>
    <property type="project" value="InterPro"/>
</dbReference>
<dbReference type="Proteomes" id="UP000254079">
    <property type="component" value="Unassembled WGS sequence"/>
</dbReference>
<evidence type="ECO:0000313" key="3">
    <source>
        <dbReference type="Proteomes" id="UP000254079"/>
    </source>
</evidence>
<sequence length="63" mass="6878">MPATVPSKTLNEIGIKQDGTTGKLKIDDDKLKKVLNENTASVRELLVGDGKETGITTKNCHRR</sequence>
<dbReference type="InterPro" id="IPR010809">
    <property type="entry name" value="FliD_C"/>
</dbReference>
<dbReference type="GO" id="GO:0009288">
    <property type="term" value="C:bacterial-type flagellum"/>
    <property type="evidence" value="ECO:0007669"/>
    <property type="project" value="InterPro"/>
</dbReference>
<keyword evidence="2" id="KW-0282">Flagellum</keyword>
<keyword evidence="2" id="KW-0966">Cell projection</keyword>
<gene>
    <name evidence="2" type="primary">fliD_1</name>
    <name evidence="2" type="ORF">NCTC8622_04657</name>
</gene>
<feature type="domain" description="Flagellar hook-associated protein 2 C-terminal" evidence="1">
    <location>
        <begin position="7"/>
        <end position="58"/>
    </location>
</feature>
<evidence type="ECO:0000259" key="1">
    <source>
        <dbReference type="Pfam" id="PF07195"/>
    </source>
</evidence>
<name>A0A376U903_ECOLX</name>